<dbReference type="Proteomes" id="UP000054549">
    <property type="component" value="Unassembled WGS sequence"/>
</dbReference>
<dbReference type="PANTHER" id="PTHR23112:SF0">
    <property type="entry name" value="TRANSMEMBRANE PROTEIN 116"/>
    <property type="match status" value="1"/>
</dbReference>
<dbReference type="EMBL" id="KN818278">
    <property type="protein sequence ID" value="KIL61857.1"/>
    <property type="molecule type" value="Genomic_DNA"/>
</dbReference>
<dbReference type="PANTHER" id="PTHR23112">
    <property type="entry name" value="G PROTEIN-COUPLED RECEPTOR 157-RELATED"/>
    <property type="match status" value="1"/>
</dbReference>
<gene>
    <name evidence="8" type="ORF">M378DRAFT_812081</name>
</gene>
<keyword evidence="2 6" id="KW-0812">Transmembrane</keyword>
<evidence type="ECO:0000256" key="6">
    <source>
        <dbReference type="SAM" id="Phobius"/>
    </source>
</evidence>
<sequence length="406" mass="45477">MPASFFVLPPPRMALSGFAVAVTAFTLCCTSLSAITTGLTLVCYMIIPFDGHFRHVLIINLMVSSFIATLSRTISGIHILAAGKALHHGPLCNFQGVVDHVFSMVADCSVFAISVFTVFTVTRKRLPSPTMQRQGWRILLATHCCIWAFASFTGFLALGMKWYTPATGNACWLKQKPATIRILISIVPRWFFIISEILLYGYLNVFLHRHYKKHEMTFQLMQTSIHSIQIHVDASHGTEDFATHSQAPPQPVTNIPRDSAPSSSLHSNEKRCVGLPTQTETLSRRETPSDSNEEFPVPCEFETIIDPTSALALATGIRKRRRSTYFAVNSRHERIQKILLLNAYPLGHIIFSIPGQVNRVMEFSGHTSKAGAFLQGFQYTVGFVNALTFAWNESVIQQLKKRFKRQ</sequence>
<accession>A0A0C2WJV9</accession>
<dbReference type="Pfam" id="PF11710">
    <property type="entry name" value="Git3"/>
    <property type="match status" value="1"/>
</dbReference>
<evidence type="ECO:0000256" key="5">
    <source>
        <dbReference type="SAM" id="MobiDB-lite"/>
    </source>
</evidence>
<name>A0A0C2WJV9_AMAMK</name>
<feature type="transmembrane region" description="Helical" evidence="6">
    <location>
        <begin position="134"/>
        <end position="158"/>
    </location>
</feature>
<feature type="transmembrane region" description="Helical" evidence="6">
    <location>
        <begin position="338"/>
        <end position="357"/>
    </location>
</feature>
<dbReference type="AlphaFoldDB" id="A0A0C2WJV9"/>
<proteinExistence type="predicted"/>
<evidence type="ECO:0000313" key="9">
    <source>
        <dbReference type="Proteomes" id="UP000054549"/>
    </source>
</evidence>
<keyword evidence="9" id="KW-1185">Reference proteome</keyword>
<reference evidence="8 9" key="1">
    <citation type="submission" date="2014-04" db="EMBL/GenBank/DDBJ databases">
        <title>Evolutionary Origins and Diversification of the Mycorrhizal Mutualists.</title>
        <authorList>
            <consortium name="DOE Joint Genome Institute"/>
            <consortium name="Mycorrhizal Genomics Consortium"/>
            <person name="Kohler A."/>
            <person name="Kuo A."/>
            <person name="Nagy L.G."/>
            <person name="Floudas D."/>
            <person name="Copeland A."/>
            <person name="Barry K.W."/>
            <person name="Cichocki N."/>
            <person name="Veneault-Fourrey C."/>
            <person name="LaButti K."/>
            <person name="Lindquist E.A."/>
            <person name="Lipzen A."/>
            <person name="Lundell T."/>
            <person name="Morin E."/>
            <person name="Murat C."/>
            <person name="Riley R."/>
            <person name="Ohm R."/>
            <person name="Sun H."/>
            <person name="Tunlid A."/>
            <person name="Henrissat B."/>
            <person name="Grigoriev I.V."/>
            <person name="Hibbett D.S."/>
            <person name="Martin F."/>
        </authorList>
    </citation>
    <scope>NUCLEOTIDE SEQUENCE [LARGE SCALE GENOMIC DNA]</scope>
    <source>
        <strain evidence="8 9">Koide BX008</strain>
    </source>
</reference>
<dbReference type="InterPro" id="IPR023041">
    <property type="entry name" value="Glucose_rcpt_Git3-like_N"/>
</dbReference>
<keyword evidence="4 6" id="KW-0472">Membrane</keyword>
<evidence type="ECO:0000313" key="8">
    <source>
        <dbReference type="EMBL" id="KIL61857.1"/>
    </source>
</evidence>
<evidence type="ECO:0000256" key="4">
    <source>
        <dbReference type="ARBA" id="ARBA00023136"/>
    </source>
</evidence>
<evidence type="ECO:0000256" key="1">
    <source>
        <dbReference type="ARBA" id="ARBA00004141"/>
    </source>
</evidence>
<dbReference type="OrthoDB" id="100006at2759"/>
<dbReference type="GO" id="GO:0005886">
    <property type="term" value="C:plasma membrane"/>
    <property type="evidence" value="ECO:0007669"/>
    <property type="project" value="TreeGrafter"/>
</dbReference>
<evidence type="ECO:0000259" key="7">
    <source>
        <dbReference type="Pfam" id="PF11710"/>
    </source>
</evidence>
<dbReference type="GO" id="GO:0007189">
    <property type="term" value="P:adenylate cyclase-activating G protein-coupled receptor signaling pathway"/>
    <property type="evidence" value="ECO:0007669"/>
    <property type="project" value="TreeGrafter"/>
</dbReference>
<dbReference type="GO" id="GO:0004930">
    <property type="term" value="F:G protein-coupled receptor activity"/>
    <property type="evidence" value="ECO:0007669"/>
    <property type="project" value="TreeGrafter"/>
</dbReference>
<feature type="domain" description="Glucose receptor Git3-like N-terminal" evidence="7">
    <location>
        <begin position="26"/>
        <end position="213"/>
    </location>
</feature>
<evidence type="ECO:0000256" key="2">
    <source>
        <dbReference type="ARBA" id="ARBA00022692"/>
    </source>
</evidence>
<feature type="transmembrane region" description="Helical" evidence="6">
    <location>
        <begin position="59"/>
        <end position="81"/>
    </location>
</feature>
<feature type="transmembrane region" description="Helical" evidence="6">
    <location>
        <begin position="178"/>
        <end position="203"/>
    </location>
</feature>
<evidence type="ECO:0000256" key="3">
    <source>
        <dbReference type="ARBA" id="ARBA00022989"/>
    </source>
</evidence>
<dbReference type="HOGENOM" id="CLU_032576_0_1_1"/>
<dbReference type="InParanoid" id="A0A0C2WJV9"/>
<feature type="region of interest" description="Disordered" evidence="5">
    <location>
        <begin position="239"/>
        <end position="295"/>
    </location>
</feature>
<protein>
    <recommendedName>
        <fullName evidence="7">Glucose receptor Git3-like N-terminal domain-containing protein</fullName>
    </recommendedName>
</protein>
<keyword evidence="3 6" id="KW-1133">Transmembrane helix</keyword>
<comment type="subcellular location">
    <subcellularLocation>
        <location evidence="1">Membrane</location>
        <topology evidence="1">Multi-pass membrane protein</topology>
    </subcellularLocation>
</comment>
<organism evidence="8 9">
    <name type="scientific">Amanita muscaria (strain Koide BX008)</name>
    <dbReference type="NCBI Taxonomy" id="946122"/>
    <lineage>
        <taxon>Eukaryota</taxon>
        <taxon>Fungi</taxon>
        <taxon>Dikarya</taxon>
        <taxon>Basidiomycota</taxon>
        <taxon>Agaricomycotina</taxon>
        <taxon>Agaricomycetes</taxon>
        <taxon>Agaricomycetidae</taxon>
        <taxon>Agaricales</taxon>
        <taxon>Pluteineae</taxon>
        <taxon>Amanitaceae</taxon>
        <taxon>Amanita</taxon>
    </lineage>
</organism>
<dbReference type="SUPFAM" id="SSF81321">
    <property type="entry name" value="Family A G protein-coupled receptor-like"/>
    <property type="match status" value="1"/>
</dbReference>
<feature type="transmembrane region" description="Helical" evidence="6">
    <location>
        <begin position="377"/>
        <end position="396"/>
    </location>
</feature>
<feature type="transmembrane region" description="Helical" evidence="6">
    <location>
        <begin position="101"/>
        <end position="122"/>
    </location>
</feature>
<feature type="transmembrane region" description="Helical" evidence="6">
    <location>
        <begin position="20"/>
        <end position="47"/>
    </location>
</feature>
<dbReference type="Gene3D" id="1.20.1070.10">
    <property type="entry name" value="Rhodopsin 7-helix transmembrane proteins"/>
    <property type="match status" value="1"/>
</dbReference>